<reference evidence="2" key="2">
    <citation type="submission" date="2015-01" db="EMBL/GenBank/DDBJ databases">
        <title>Evolutionary Origins and Diversification of the Mycorrhizal Mutualists.</title>
        <authorList>
            <consortium name="DOE Joint Genome Institute"/>
            <consortium name="Mycorrhizal Genomics Consortium"/>
            <person name="Kohler A."/>
            <person name="Kuo A."/>
            <person name="Nagy L.G."/>
            <person name="Floudas D."/>
            <person name="Copeland A."/>
            <person name="Barry K.W."/>
            <person name="Cichocki N."/>
            <person name="Veneault-Fourrey C."/>
            <person name="LaButti K."/>
            <person name="Lindquist E.A."/>
            <person name="Lipzen A."/>
            <person name="Lundell T."/>
            <person name="Morin E."/>
            <person name="Murat C."/>
            <person name="Riley R."/>
            <person name="Ohm R."/>
            <person name="Sun H."/>
            <person name="Tunlid A."/>
            <person name="Henrissat B."/>
            <person name="Grigoriev I.V."/>
            <person name="Hibbett D.S."/>
            <person name="Martin F."/>
        </authorList>
    </citation>
    <scope>NUCLEOTIDE SEQUENCE [LARGE SCALE GENOMIC DNA]</scope>
    <source>
        <strain evidence="2">F 1598</strain>
    </source>
</reference>
<gene>
    <name evidence="1" type="ORF">PILCRDRAFT_133181</name>
</gene>
<protein>
    <submittedName>
        <fullName evidence="1">Uncharacterized protein</fullName>
    </submittedName>
</protein>
<accession>A0A0C3GLX6</accession>
<evidence type="ECO:0000313" key="2">
    <source>
        <dbReference type="Proteomes" id="UP000054166"/>
    </source>
</evidence>
<dbReference type="EMBL" id="KN832971">
    <property type="protein sequence ID" value="KIM91566.1"/>
    <property type="molecule type" value="Genomic_DNA"/>
</dbReference>
<dbReference type="Proteomes" id="UP000054166">
    <property type="component" value="Unassembled WGS sequence"/>
</dbReference>
<dbReference type="AlphaFoldDB" id="A0A0C3GLX6"/>
<dbReference type="HOGENOM" id="CLU_987356_0_0_1"/>
<organism evidence="1 2">
    <name type="scientific">Piloderma croceum (strain F 1598)</name>
    <dbReference type="NCBI Taxonomy" id="765440"/>
    <lineage>
        <taxon>Eukaryota</taxon>
        <taxon>Fungi</taxon>
        <taxon>Dikarya</taxon>
        <taxon>Basidiomycota</taxon>
        <taxon>Agaricomycotina</taxon>
        <taxon>Agaricomycetes</taxon>
        <taxon>Agaricomycetidae</taxon>
        <taxon>Atheliales</taxon>
        <taxon>Atheliaceae</taxon>
        <taxon>Piloderma</taxon>
    </lineage>
</organism>
<sequence length="282" mass="31917">MGPDSYLPEADLKANIINPLEMLLSNDVIDAMERQGFRDEVSAVKAFRKIVDDMVQETKFRSTNHLATSFALSDSDTSILQQLCTALKSVDTSRLRDIVSNPDNPIPETEILADILQLHGKFQKLIRFHKVFEGLFFDQPFQVSAGNLYGLRPREEHLALQFNPTWSQRHSTIMKDMGQIWVDNHLRAVRVEDHLRAATVEDHLRAVTVEDVEKVQISLIQNLSEAIRDELFAFKSIPETTESLLHIQATIKKEVARVRNAKFIIAFCGMVKAGCVRACSSV</sequence>
<evidence type="ECO:0000313" key="1">
    <source>
        <dbReference type="EMBL" id="KIM91566.1"/>
    </source>
</evidence>
<dbReference type="OrthoDB" id="3266674at2759"/>
<proteinExistence type="predicted"/>
<reference evidence="1 2" key="1">
    <citation type="submission" date="2014-04" db="EMBL/GenBank/DDBJ databases">
        <authorList>
            <consortium name="DOE Joint Genome Institute"/>
            <person name="Kuo A."/>
            <person name="Tarkka M."/>
            <person name="Buscot F."/>
            <person name="Kohler A."/>
            <person name="Nagy L.G."/>
            <person name="Floudas D."/>
            <person name="Copeland A."/>
            <person name="Barry K.W."/>
            <person name="Cichocki N."/>
            <person name="Veneault-Fourrey C."/>
            <person name="LaButti K."/>
            <person name="Lindquist E.A."/>
            <person name="Lipzen A."/>
            <person name="Lundell T."/>
            <person name="Morin E."/>
            <person name="Murat C."/>
            <person name="Sun H."/>
            <person name="Tunlid A."/>
            <person name="Henrissat B."/>
            <person name="Grigoriev I.V."/>
            <person name="Hibbett D.S."/>
            <person name="Martin F."/>
            <person name="Nordberg H.P."/>
            <person name="Cantor M.N."/>
            <person name="Hua S.X."/>
        </authorList>
    </citation>
    <scope>NUCLEOTIDE SEQUENCE [LARGE SCALE GENOMIC DNA]</scope>
    <source>
        <strain evidence="1 2">F 1598</strain>
    </source>
</reference>
<name>A0A0C3GLX6_PILCF</name>
<dbReference type="InParanoid" id="A0A0C3GLX6"/>
<keyword evidence="2" id="KW-1185">Reference proteome</keyword>